<evidence type="ECO:0000256" key="3">
    <source>
        <dbReference type="SAM" id="MobiDB-lite"/>
    </source>
</evidence>
<evidence type="ECO:0000313" key="6">
    <source>
        <dbReference type="Proteomes" id="UP001597192"/>
    </source>
</evidence>
<dbReference type="InterPro" id="IPR014905">
    <property type="entry name" value="HIRAN"/>
</dbReference>
<dbReference type="Gene3D" id="3.30.70.2330">
    <property type="match status" value="1"/>
</dbReference>
<comment type="caution">
    <text evidence="5">The sequence shown here is derived from an EMBL/GenBank/DDBJ whole genome shotgun (WGS) entry which is preliminary data.</text>
</comment>
<evidence type="ECO:0000256" key="1">
    <source>
        <dbReference type="ARBA" id="ARBA00022723"/>
    </source>
</evidence>
<name>A0ABW4CRW6_9LACO</name>
<protein>
    <submittedName>
        <fullName evidence="5">HIRAN domain-containing protein</fullName>
    </submittedName>
</protein>
<evidence type="ECO:0000313" key="5">
    <source>
        <dbReference type="EMBL" id="MFD1432256.1"/>
    </source>
</evidence>
<dbReference type="SMART" id="SM00910">
    <property type="entry name" value="HIRAN"/>
    <property type="match status" value="1"/>
</dbReference>
<evidence type="ECO:0000256" key="2">
    <source>
        <dbReference type="ARBA" id="ARBA00022801"/>
    </source>
</evidence>
<gene>
    <name evidence="5" type="ORF">ACFQ47_06105</name>
</gene>
<keyword evidence="1" id="KW-0479">Metal-binding</keyword>
<feature type="region of interest" description="Disordered" evidence="3">
    <location>
        <begin position="1"/>
        <end position="25"/>
    </location>
</feature>
<dbReference type="RefSeq" id="WP_125697034.1">
    <property type="nucleotide sequence ID" value="NZ_JBHTOG010000030.1"/>
</dbReference>
<dbReference type="Proteomes" id="UP001597192">
    <property type="component" value="Unassembled WGS sequence"/>
</dbReference>
<proteinExistence type="predicted"/>
<accession>A0ABW4CRW6</accession>
<organism evidence="5 6">
    <name type="scientific">Lacticaseibacillus yichunensis</name>
    <dbReference type="NCBI Taxonomy" id="2486015"/>
    <lineage>
        <taxon>Bacteria</taxon>
        <taxon>Bacillati</taxon>
        <taxon>Bacillota</taxon>
        <taxon>Bacilli</taxon>
        <taxon>Lactobacillales</taxon>
        <taxon>Lactobacillaceae</taxon>
        <taxon>Lacticaseibacillus</taxon>
    </lineage>
</organism>
<reference evidence="6" key="1">
    <citation type="journal article" date="2019" name="Int. J. Syst. Evol. Microbiol.">
        <title>The Global Catalogue of Microorganisms (GCM) 10K type strain sequencing project: providing services to taxonomists for standard genome sequencing and annotation.</title>
        <authorList>
            <consortium name="The Broad Institute Genomics Platform"/>
            <consortium name="The Broad Institute Genome Sequencing Center for Infectious Disease"/>
            <person name="Wu L."/>
            <person name="Ma J."/>
        </authorList>
    </citation>
    <scope>NUCLEOTIDE SEQUENCE [LARGE SCALE GENOMIC DNA]</scope>
    <source>
        <strain evidence="6">CCM 8947</strain>
    </source>
</reference>
<keyword evidence="6" id="KW-1185">Reference proteome</keyword>
<keyword evidence="2" id="KW-0378">Hydrolase</keyword>
<sequence length="138" mass="15496">MTNSDWTPKPIDPPAVPFHFDPTKPTPAPLPFPRPGQQDILLTNHHIAGTMHVDDPEHLLDALTLGAQLTLVREHNSHDAFATRIDSADGKKIGYVPKGDNTIFARLLDAGLLVYAKVTYWETRGKWPYIRADFYLRA</sequence>
<evidence type="ECO:0000259" key="4">
    <source>
        <dbReference type="SMART" id="SM00910"/>
    </source>
</evidence>
<dbReference type="Pfam" id="PF08797">
    <property type="entry name" value="HIRAN"/>
    <property type="match status" value="1"/>
</dbReference>
<dbReference type="EMBL" id="JBHTOG010000030">
    <property type="protein sequence ID" value="MFD1432256.1"/>
    <property type="molecule type" value="Genomic_DNA"/>
</dbReference>
<feature type="domain" description="HIRAN" evidence="4">
    <location>
        <begin position="40"/>
        <end position="136"/>
    </location>
</feature>